<gene>
    <name evidence="1" type="ORF">SAMN05192546_11047</name>
</gene>
<dbReference type="OrthoDB" id="1685048at2"/>
<organism evidence="1 2">
    <name type="scientific">Tindallia californiensis</name>
    <dbReference type="NCBI Taxonomy" id="159292"/>
    <lineage>
        <taxon>Bacteria</taxon>
        <taxon>Bacillati</taxon>
        <taxon>Bacillota</taxon>
        <taxon>Clostridia</taxon>
        <taxon>Peptostreptococcales</taxon>
        <taxon>Tindalliaceae</taxon>
        <taxon>Tindallia</taxon>
    </lineage>
</organism>
<dbReference type="AlphaFoldDB" id="A0A1H3QQX3"/>
<reference evidence="1 2" key="1">
    <citation type="submission" date="2016-10" db="EMBL/GenBank/DDBJ databases">
        <authorList>
            <person name="de Groot N.N."/>
        </authorList>
    </citation>
    <scope>NUCLEOTIDE SEQUENCE [LARGE SCALE GENOMIC DNA]</scope>
    <source>
        <strain evidence="1 2">APO</strain>
    </source>
</reference>
<evidence type="ECO:0000313" key="2">
    <source>
        <dbReference type="Proteomes" id="UP000199230"/>
    </source>
</evidence>
<proteinExistence type="predicted"/>
<dbReference type="EMBL" id="FNPV01000010">
    <property type="protein sequence ID" value="SDZ15471.1"/>
    <property type="molecule type" value="Genomic_DNA"/>
</dbReference>
<keyword evidence="2" id="KW-1185">Reference proteome</keyword>
<accession>A0A1H3QQX3</accession>
<evidence type="ECO:0000313" key="1">
    <source>
        <dbReference type="EMBL" id="SDZ15471.1"/>
    </source>
</evidence>
<dbReference type="Proteomes" id="UP000199230">
    <property type="component" value="Unassembled WGS sequence"/>
</dbReference>
<dbReference type="RefSeq" id="WP_093315091.1">
    <property type="nucleotide sequence ID" value="NZ_FNPV01000010.1"/>
</dbReference>
<name>A0A1H3QQX3_9FIRM</name>
<sequence length="518" mass="60367">MDLPLRTITDGYGERMARLALFEPLMNLKKKTRKDNQGAEIDFYGLGLLTLLFFFECRLLRQRHTGVAELARFLKDVQRQFPEPLLDLEDPQYEKIARELVETFRPPGGRGLQASFFNYHTGQQETVSLSILKAGASDTDANAQYYTLDEDGLALVFATREYYAEFQISINQLVIRKQLEKGEFASALRQIDEMRMAVEKLSDSMVRIRHEVNRNIVSDDTYRRYRSLVEDTFQRLTRENEEFEELQVFVMETRRRLDQEASTRKHPQAYERIGRIEQELASVHHSHRLLLQDCTKLKNTAVDAFYQMLLFSGVDSFNFDQEITARLLSVPLPLEAARQLVKPFLHLEKTQVWSPLTVFAPQRIAGEKSQEEAQVFLAASGGRRISRRQYELKKTFVQWMEALLEVSIDSEKKTRPRLLSEAVAAMEQRQPECTAKPSFYGFWIWMHHQAPLKLHAESPSSQGELEETLLEKPLAELLRQAGVQLWLEETGDILTYGNRFQIQEMKLIWEEDYPWSIR</sequence>
<evidence type="ECO:0008006" key="3">
    <source>
        <dbReference type="Google" id="ProtNLM"/>
    </source>
</evidence>
<protein>
    <recommendedName>
        <fullName evidence="3">Replicative DNA helicase</fullName>
    </recommendedName>
</protein>
<dbReference type="STRING" id="159292.SAMN05192546_11047"/>